<dbReference type="PANTHER" id="PTHR43046:SF2">
    <property type="entry name" value="8-OXO-DGTP DIPHOSPHATASE-RELATED"/>
    <property type="match status" value="1"/>
</dbReference>
<evidence type="ECO:0000256" key="1">
    <source>
        <dbReference type="ARBA" id="ARBA00001946"/>
    </source>
</evidence>
<dbReference type="PROSITE" id="PS51462">
    <property type="entry name" value="NUDIX"/>
    <property type="match status" value="1"/>
</dbReference>
<comment type="cofactor">
    <cofactor evidence="1">
        <name>Mg(2+)</name>
        <dbReference type="ChEBI" id="CHEBI:18420"/>
    </cofactor>
</comment>
<keyword evidence="2" id="KW-0378">Hydrolase</keyword>
<evidence type="ECO:0000259" key="3">
    <source>
        <dbReference type="PROSITE" id="PS51462"/>
    </source>
</evidence>
<dbReference type="PROSITE" id="PS00893">
    <property type="entry name" value="NUDIX_BOX"/>
    <property type="match status" value="1"/>
</dbReference>
<feature type="domain" description="Nudix hydrolase" evidence="3">
    <location>
        <begin position="2"/>
        <end position="132"/>
    </location>
</feature>
<evidence type="ECO:0000313" key="4">
    <source>
        <dbReference type="EMBL" id="QIV87628.1"/>
    </source>
</evidence>
<dbReference type="EMBL" id="CP032549">
    <property type="protein sequence ID" value="QIV87628.1"/>
    <property type="molecule type" value="Genomic_DNA"/>
</dbReference>
<dbReference type="PANTHER" id="PTHR43046">
    <property type="entry name" value="GDP-MANNOSE MANNOSYL HYDROLASE"/>
    <property type="match status" value="1"/>
</dbReference>
<protein>
    <submittedName>
        <fullName evidence="4">NUDIX domain-containing protein</fullName>
    </submittedName>
</protein>
<dbReference type="Pfam" id="PF00293">
    <property type="entry name" value="NUDIX"/>
    <property type="match status" value="1"/>
</dbReference>
<dbReference type="GO" id="GO:0016787">
    <property type="term" value="F:hydrolase activity"/>
    <property type="evidence" value="ECO:0007669"/>
    <property type="project" value="UniProtKB-KW"/>
</dbReference>
<dbReference type="SUPFAM" id="SSF55811">
    <property type="entry name" value="Nudix"/>
    <property type="match status" value="1"/>
</dbReference>
<name>A0A6H0SJQ1_9MICC</name>
<dbReference type="RefSeq" id="WP_028268445.1">
    <property type="nucleotide sequence ID" value="NZ_CP032549.1"/>
</dbReference>
<gene>
    <name evidence="4" type="ORF">D3791_11240</name>
</gene>
<proteinExistence type="predicted"/>
<dbReference type="Gene3D" id="3.90.79.10">
    <property type="entry name" value="Nucleoside Triphosphate Pyrophosphohydrolase"/>
    <property type="match status" value="1"/>
</dbReference>
<dbReference type="InterPro" id="IPR020084">
    <property type="entry name" value="NUDIX_hydrolase_CS"/>
</dbReference>
<keyword evidence="5" id="KW-1185">Reference proteome</keyword>
<dbReference type="InterPro" id="IPR015797">
    <property type="entry name" value="NUDIX_hydrolase-like_dom_sf"/>
</dbReference>
<evidence type="ECO:0000313" key="5">
    <source>
        <dbReference type="Proteomes" id="UP000502331"/>
    </source>
</evidence>
<organism evidence="4 5">
    <name type="scientific">Glutamicibacter mishrai</name>
    <dbReference type="NCBI Taxonomy" id="1775880"/>
    <lineage>
        <taxon>Bacteria</taxon>
        <taxon>Bacillati</taxon>
        <taxon>Actinomycetota</taxon>
        <taxon>Actinomycetes</taxon>
        <taxon>Micrococcales</taxon>
        <taxon>Micrococcaceae</taxon>
        <taxon>Glutamicibacter</taxon>
    </lineage>
</organism>
<accession>A0A6H0SJQ1</accession>
<dbReference type="Proteomes" id="UP000502331">
    <property type="component" value="Chromosome"/>
</dbReference>
<dbReference type="CDD" id="cd04690">
    <property type="entry name" value="NUDIX_Hydrolase"/>
    <property type="match status" value="1"/>
</dbReference>
<evidence type="ECO:0000256" key="2">
    <source>
        <dbReference type="ARBA" id="ARBA00022801"/>
    </source>
</evidence>
<dbReference type="AlphaFoldDB" id="A0A6H0SJQ1"/>
<reference evidence="4 5" key="1">
    <citation type="submission" date="2018-09" db="EMBL/GenBank/DDBJ databases">
        <title>Glutamicibacter mishrai S5-52T (LMG 29155T = KCTC 39846T).</title>
        <authorList>
            <person name="Das S.K."/>
        </authorList>
    </citation>
    <scope>NUCLEOTIDE SEQUENCE [LARGE SCALE GENOMIC DNA]</scope>
    <source>
        <strain evidence="4 5">S5-52</strain>
    </source>
</reference>
<dbReference type="InterPro" id="IPR000086">
    <property type="entry name" value="NUDIX_hydrolase_dom"/>
</dbReference>
<sequence length="136" mass="15091">MKKNLTISAVCLINNQGEILLVRKRGTTKFMQPGGKPEFGESPLQTVIREIHEELGLQFTAEDLTYNGEWVGPAANEDDTVITASIFTGHYDGVLAPLAELEELLWIAPEDALQREDLAPLLKDHVLPMLIERPAN</sequence>